<dbReference type="Gene3D" id="3.40.630.30">
    <property type="match status" value="1"/>
</dbReference>
<feature type="domain" description="N-acetyltransferase" evidence="1">
    <location>
        <begin position="8"/>
        <end position="95"/>
    </location>
</feature>
<gene>
    <name evidence="2" type="ORF">ACFQDH_00080</name>
    <name evidence="3" type="ORF">ACFQDH_23505</name>
    <name evidence="4" type="ORF">ACFQDH_23745</name>
</gene>
<reference evidence="5" key="2">
    <citation type="journal article" date="2019" name="Int. J. Syst. Evol. Microbiol.">
        <title>The Global Catalogue of Microorganisms (GCM) 10K type strain sequencing project: providing services to taxonomists for standard genome sequencing and annotation.</title>
        <authorList>
            <consortium name="The Broad Institute Genomics Platform"/>
            <consortium name="The Broad Institute Genome Sequencing Center for Infectious Disease"/>
            <person name="Wu L."/>
            <person name="Ma J."/>
        </authorList>
    </citation>
    <scope>NUCLEOTIDE SEQUENCE [LARGE SCALE GENOMIC DNA]</scope>
    <source>
        <strain evidence="5">CCUG 58127</strain>
    </source>
</reference>
<evidence type="ECO:0000313" key="2">
    <source>
        <dbReference type="EMBL" id="MFC6703719.1"/>
    </source>
</evidence>
<evidence type="ECO:0000313" key="4">
    <source>
        <dbReference type="EMBL" id="MFC6708163.1"/>
    </source>
</evidence>
<dbReference type="Pfam" id="PF14542">
    <property type="entry name" value="Acetyltransf_CG"/>
    <property type="match status" value="1"/>
</dbReference>
<dbReference type="SUPFAM" id="SSF55729">
    <property type="entry name" value="Acyl-CoA N-acyltransferases (Nat)"/>
    <property type="match status" value="1"/>
</dbReference>
<dbReference type="PANTHER" id="PTHR31435">
    <property type="entry name" value="PROTEIN NATD1"/>
    <property type="match status" value="1"/>
</dbReference>
<sequence>MSDDITVADNPDQNRYEARIGGALAGFSVYRLAADQITFVHTEVDPKFEGKGVGSAIARHALDDVTDRGGLSVIPLCPFIKAWIDRHPDYQSLVQQS</sequence>
<dbReference type="RefSeq" id="WP_382397316.1">
    <property type="nucleotide sequence ID" value="NZ_JBHSWH010000001.1"/>
</dbReference>
<keyword evidence="5" id="KW-1185">Reference proteome</keyword>
<keyword evidence="2" id="KW-0012">Acyltransferase</keyword>
<keyword evidence="2" id="KW-0808">Transferase</keyword>
<dbReference type="PROSITE" id="PS51729">
    <property type="entry name" value="GNAT_YJDJ"/>
    <property type="match status" value="1"/>
</dbReference>
<organism evidence="2 5">
    <name type="scientific">Flexivirga alba</name>
    <dbReference type="NCBI Taxonomy" id="702742"/>
    <lineage>
        <taxon>Bacteria</taxon>
        <taxon>Bacillati</taxon>
        <taxon>Actinomycetota</taxon>
        <taxon>Actinomycetes</taxon>
        <taxon>Micrococcales</taxon>
        <taxon>Dermacoccaceae</taxon>
        <taxon>Flexivirga</taxon>
    </lineage>
</organism>
<comment type="caution">
    <text evidence="2">The sequence shown here is derived from an EMBL/GenBank/DDBJ whole genome shotgun (WGS) entry which is preliminary data.</text>
</comment>
<proteinExistence type="predicted"/>
<dbReference type="EMBL" id="JBHSWH010000002">
    <property type="protein sequence ID" value="MFC6708163.1"/>
    <property type="molecule type" value="Genomic_DNA"/>
</dbReference>
<dbReference type="PANTHER" id="PTHR31435:SF10">
    <property type="entry name" value="BSR4717 PROTEIN"/>
    <property type="match status" value="1"/>
</dbReference>
<dbReference type="EC" id="2.3.1.-" evidence="2"/>
<evidence type="ECO:0000313" key="5">
    <source>
        <dbReference type="Proteomes" id="UP001596298"/>
    </source>
</evidence>
<dbReference type="GO" id="GO:0016746">
    <property type="term" value="F:acyltransferase activity"/>
    <property type="evidence" value="ECO:0007669"/>
    <property type="project" value="UniProtKB-KW"/>
</dbReference>
<dbReference type="Proteomes" id="UP001596298">
    <property type="component" value="Unassembled WGS sequence"/>
</dbReference>
<evidence type="ECO:0000259" key="1">
    <source>
        <dbReference type="PROSITE" id="PS51729"/>
    </source>
</evidence>
<reference evidence="2" key="3">
    <citation type="submission" date="2024-09" db="EMBL/GenBank/DDBJ databases">
        <authorList>
            <person name="Sun Q."/>
            <person name="Mori K."/>
        </authorList>
    </citation>
    <scope>NUCLEOTIDE SEQUENCE</scope>
    <source>
        <strain evidence="2">NBRC 107580</strain>
    </source>
</reference>
<dbReference type="EMBL" id="JBHSWH010000001">
    <property type="protein sequence ID" value="MFC6703719.1"/>
    <property type="molecule type" value="Genomic_DNA"/>
</dbReference>
<name>A0ABW2AA46_9MICO</name>
<dbReference type="CDD" id="cd04301">
    <property type="entry name" value="NAT_SF"/>
    <property type="match status" value="1"/>
</dbReference>
<dbReference type="EMBL" id="JBHSWH010000001">
    <property type="protein sequence ID" value="MFC6708123.1"/>
    <property type="molecule type" value="Genomic_DNA"/>
</dbReference>
<protein>
    <submittedName>
        <fullName evidence="2">GNAT family N-acetyltransferase</fullName>
        <ecNumber evidence="2">2.3.1.-</ecNumber>
    </submittedName>
</protein>
<reference evidence="2" key="1">
    <citation type="journal article" date="2014" name="Int. J. Syst. Evol. Microbiol.">
        <title>Complete genome of a new Firmicutes species belonging to the dominant human colonic microbiota ('Ruminococcus bicirculans') reveals two chromosomes and a selective capacity to utilize plant glucans.</title>
        <authorList>
            <consortium name="NISC Comparative Sequencing Program"/>
            <person name="Wegmann U."/>
            <person name="Louis P."/>
            <person name="Goesmann A."/>
            <person name="Henrissat B."/>
            <person name="Duncan S.H."/>
            <person name="Flint H.J."/>
        </authorList>
    </citation>
    <scope>NUCLEOTIDE SEQUENCE</scope>
    <source>
        <strain evidence="2">NBRC 107580</strain>
    </source>
</reference>
<accession>A0ABW2AA46</accession>
<dbReference type="InterPro" id="IPR045057">
    <property type="entry name" value="Gcn5-rel_NAT"/>
</dbReference>
<dbReference type="InterPro" id="IPR031165">
    <property type="entry name" value="GNAT_YJDJ"/>
</dbReference>
<dbReference type="InterPro" id="IPR016181">
    <property type="entry name" value="Acyl_CoA_acyltransferase"/>
</dbReference>
<evidence type="ECO:0000313" key="3">
    <source>
        <dbReference type="EMBL" id="MFC6708123.1"/>
    </source>
</evidence>